<name>A0AAD6U0I1_9AGAR</name>
<dbReference type="Proteomes" id="UP001222325">
    <property type="component" value="Unassembled WGS sequence"/>
</dbReference>
<proteinExistence type="predicted"/>
<feature type="region of interest" description="Disordered" evidence="1">
    <location>
        <begin position="267"/>
        <end position="293"/>
    </location>
</feature>
<feature type="region of interest" description="Disordered" evidence="1">
    <location>
        <begin position="315"/>
        <end position="369"/>
    </location>
</feature>
<reference evidence="2" key="1">
    <citation type="submission" date="2023-03" db="EMBL/GenBank/DDBJ databases">
        <title>Massive genome expansion in bonnet fungi (Mycena s.s.) driven by repeated elements and novel gene families across ecological guilds.</title>
        <authorList>
            <consortium name="Lawrence Berkeley National Laboratory"/>
            <person name="Harder C.B."/>
            <person name="Miyauchi S."/>
            <person name="Viragh M."/>
            <person name="Kuo A."/>
            <person name="Thoen E."/>
            <person name="Andreopoulos B."/>
            <person name="Lu D."/>
            <person name="Skrede I."/>
            <person name="Drula E."/>
            <person name="Henrissat B."/>
            <person name="Morin E."/>
            <person name="Kohler A."/>
            <person name="Barry K."/>
            <person name="LaButti K."/>
            <person name="Morin E."/>
            <person name="Salamov A."/>
            <person name="Lipzen A."/>
            <person name="Mereny Z."/>
            <person name="Hegedus B."/>
            <person name="Baldrian P."/>
            <person name="Stursova M."/>
            <person name="Weitz H."/>
            <person name="Taylor A."/>
            <person name="Grigoriev I.V."/>
            <person name="Nagy L.G."/>
            <person name="Martin F."/>
            <person name="Kauserud H."/>
        </authorList>
    </citation>
    <scope>NUCLEOTIDE SEQUENCE</scope>
    <source>
        <strain evidence="2">CBHHK173m</strain>
    </source>
</reference>
<feature type="region of interest" description="Disordered" evidence="1">
    <location>
        <begin position="131"/>
        <end position="161"/>
    </location>
</feature>
<dbReference type="AlphaFoldDB" id="A0AAD6U0I1"/>
<gene>
    <name evidence="2" type="ORF">B0H15DRAFT_804019</name>
</gene>
<comment type="caution">
    <text evidence="2">The sequence shown here is derived from an EMBL/GenBank/DDBJ whole genome shotgun (WGS) entry which is preliminary data.</text>
</comment>
<evidence type="ECO:0000313" key="3">
    <source>
        <dbReference type="Proteomes" id="UP001222325"/>
    </source>
</evidence>
<evidence type="ECO:0000313" key="2">
    <source>
        <dbReference type="EMBL" id="KAJ7080632.1"/>
    </source>
</evidence>
<accession>A0AAD6U0I1</accession>
<evidence type="ECO:0000256" key="1">
    <source>
        <dbReference type="SAM" id="MobiDB-lite"/>
    </source>
</evidence>
<protein>
    <submittedName>
        <fullName evidence="2">Uncharacterized protein</fullName>
    </submittedName>
</protein>
<feature type="compositionally biased region" description="Basic and acidic residues" evidence="1">
    <location>
        <begin position="276"/>
        <end position="293"/>
    </location>
</feature>
<keyword evidence="3" id="KW-1185">Reference proteome</keyword>
<dbReference type="EMBL" id="JARJCN010000054">
    <property type="protein sequence ID" value="KAJ7080632.1"/>
    <property type="molecule type" value="Genomic_DNA"/>
</dbReference>
<sequence>MGAADCSDARCPGDSEGRGARLGRGLRLKCARRRGYYYYRGPPQDIQRLFSCALHDSNIAEMPDARSTRLALLLDLSSSSFNQNQAPESEPIAILECVPGAYDSIQSNVRGRLQSFVQVLSQEFPVANLTTTPRELANRSSVRRARSPDSRGGSLPQAARAHYCKPNPARRACGDNRRRTSVHTSVLLPDKGREGSRSIRAVLTPTGRRTGTSITKVNCGNAQLRRVRVAALLPALIRYAPTIWMRWRRRRRRRILFRGGPYKERTATVPTYIGPNKREGQPRRGRGRGFESERGGERATVCFCLPSPAYPTGIGNQDGRGYAGGPAERPHLGALAGPQRSATPTSDKSRGLAAQLARPPASSPPTARPHDIGYTLVFTSCAVLSPRIRAHRQPGFRVAVSAPSTGY</sequence>
<organism evidence="2 3">
    <name type="scientific">Mycena belliarum</name>
    <dbReference type="NCBI Taxonomy" id="1033014"/>
    <lineage>
        <taxon>Eukaryota</taxon>
        <taxon>Fungi</taxon>
        <taxon>Dikarya</taxon>
        <taxon>Basidiomycota</taxon>
        <taxon>Agaricomycotina</taxon>
        <taxon>Agaricomycetes</taxon>
        <taxon>Agaricomycetidae</taxon>
        <taxon>Agaricales</taxon>
        <taxon>Marasmiineae</taxon>
        <taxon>Mycenaceae</taxon>
        <taxon>Mycena</taxon>
    </lineage>
</organism>